<dbReference type="Pfam" id="PF06996">
    <property type="entry name" value="T6SS_TssG"/>
    <property type="match status" value="1"/>
</dbReference>
<dbReference type="STRING" id="754436.JCM19237_1215"/>
<evidence type="ECO:0000313" key="1">
    <source>
        <dbReference type="EMBL" id="GAL04543.1"/>
    </source>
</evidence>
<dbReference type="eggNOG" id="COG3520">
    <property type="taxonomic scope" value="Bacteria"/>
</dbReference>
<dbReference type="AlphaFoldDB" id="A0A090QQM7"/>
<evidence type="ECO:0000313" key="2">
    <source>
        <dbReference type="Proteomes" id="UP000029227"/>
    </source>
</evidence>
<proteinExistence type="predicted"/>
<organism evidence="1 2">
    <name type="scientific">Photobacterium aphoticum</name>
    <dbReference type="NCBI Taxonomy" id="754436"/>
    <lineage>
        <taxon>Bacteria</taxon>
        <taxon>Pseudomonadati</taxon>
        <taxon>Pseudomonadota</taxon>
        <taxon>Gammaproteobacteria</taxon>
        <taxon>Vibrionales</taxon>
        <taxon>Vibrionaceae</taxon>
        <taxon>Photobacterium</taxon>
    </lineage>
</organism>
<comment type="caution">
    <text evidence="1">The sequence shown here is derived from an EMBL/GenBank/DDBJ whole genome shotgun (WGS) entry which is preliminary data.</text>
</comment>
<dbReference type="Proteomes" id="UP000029227">
    <property type="component" value="Unassembled WGS sequence"/>
</dbReference>
<reference evidence="1 2" key="1">
    <citation type="journal article" date="2014" name="Genome Announc.">
        <title>Draft Genome Sequences of Two Vibrionaceae Species, Vibrio ponticus C121 and Photobacterium aphoticum C119, Isolated as Coral Reef Microbiota.</title>
        <authorList>
            <person name="Al-saari N."/>
            <person name="Meirelles P.M."/>
            <person name="Mino S."/>
            <person name="Suda W."/>
            <person name="Oshima K."/>
            <person name="Hattori M."/>
            <person name="Ohkuma M."/>
            <person name="Thompson F.L."/>
            <person name="Gomez-Gil B."/>
            <person name="Sawabe T."/>
            <person name="Sawabe T."/>
        </authorList>
    </citation>
    <scope>NUCLEOTIDE SEQUENCE [LARGE SCALE GENOMIC DNA]</scope>
    <source>
        <strain evidence="1 2">JCM 19237</strain>
    </source>
</reference>
<dbReference type="EMBL" id="BBMN01000004">
    <property type="protein sequence ID" value="GAL04543.1"/>
    <property type="molecule type" value="Genomic_DNA"/>
</dbReference>
<dbReference type="InterPro" id="IPR010732">
    <property type="entry name" value="T6SS_TssG-like"/>
</dbReference>
<accession>A0A090QQM7</accession>
<gene>
    <name evidence="1" type="ORF">JCM19237_1215</name>
</gene>
<protein>
    <submittedName>
        <fullName evidence="1">Uncharacterized protein</fullName>
    </submittedName>
</protein>
<sequence length="63" mass="6966">MEEFVGRWISLAPEQQSYLGSRLQPEGQHAQLGVSCMLGERAWDITSALSIDIEVDDRDTATG</sequence>
<name>A0A090QQM7_9GAMM</name>